<dbReference type="OrthoDB" id="9782820at2"/>
<dbReference type="Gene3D" id="3.40.830.10">
    <property type="entry name" value="LigB-like"/>
    <property type="match status" value="1"/>
</dbReference>
<evidence type="ECO:0000313" key="4">
    <source>
        <dbReference type="Proteomes" id="UP000389128"/>
    </source>
</evidence>
<proteinExistence type="inferred from homology"/>
<evidence type="ECO:0000256" key="2">
    <source>
        <dbReference type="HAMAP-Rule" id="MF_00055"/>
    </source>
</evidence>
<sequence>MAHASQRLPAVAGLFYPADPHSLHAQVAGFLSAAIPAEVVDAPKALIVPHAGYIYSGAVAASAYAELVQRRDVIRRVLILCPTHRVAVRGMALPAAQSFITPLGAVAVDREAWLAVREMPGVIVDDLPHAEEHAIEVQLPFLQTTLDHFEILPIAVGDVDARRVAAVLEARWGGPETLIVISSDLSHYHPYRQAQWRDKATIAQIRQLDATLLCEQACGAGPINGLLLAAQRHNLKPHLLDLRNSGDTAGDRERVVGYASIVFSEECDRAHH</sequence>
<dbReference type="PANTHER" id="PTHR11060:SF0">
    <property type="entry name" value="PROTEIN MEMO1"/>
    <property type="match status" value="1"/>
</dbReference>
<comment type="similarity">
    <text evidence="1 2">Belongs to the MEMO1 family.</text>
</comment>
<name>A0A6C2D032_9RHOO</name>
<accession>A0A6C2D032</accession>
<evidence type="ECO:0000256" key="1">
    <source>
        <dbReference type="ARBA" id="ARBA00006315"/>
    </source>
</evidence>
<organism evidence="3 4">
    <name type="scientific">Zoogloea oleivorans</name>
    <dbReference type="NCBI Taxonomy" id="1552750"/>
    <lineage>
        <taxon>Bacteria</taxon>
        <taxon>Pseudomonadati</taxon>
        <taxon>Pseudomonadota</taxon>
        <taxon>Betaproteobacteria</taxon>
        <taxon>Rhodocyclales</taxon>
        <taxon>Zoogloeaceae</taxon>
        <taxon>Zoogloea</taxon>
    </lineage>
</organism>
<keyword evidence="4" id="KW-1185">Reference proteome</keyword>
<dbReference type="PANTHER" id="PTHR11060">
    <property type="entry name" value="PROTEIN MEMO1"/>
    <property type="match status" value="1"/>
</dbReference>
<dbReference type="NCBIfam" id="TIGR04336">
    <property type="entry name" value="AmmeMemoSam_B"/>
    <property type="match status" value="1"/>
</dbReference>
<dbReference type="AlphaFoldDB" id="A0A6C2D032"/>
<dbReference type="RefSeq" id="WP_148578631.1">
    <property type="nucleotide sequence ID" value="NZ_JAVEUW010000003.1"/>
</dbReference>
<dbReference type="InterPro" id="IPR002737">
    <property type="entry name" value="MEMO1_fam"/>
</dbReference>
<evidence type="ECO:0000313" key="3">
    <source>
        <dbReference type="EMBL" id="TYC59607.1"/>
    </source>
</evidence>
<dbReference type="HAMAP" id="MF_00055">
    <property type="entry name" value="MEMO1"/>
    <property type="match status" value="1"/>
</dbReference>
<protein>
    <recommendedName>
        <fullName evidence="2">MEMO1 family protein ETQ85_08540</fullName>
    </recommendedName>
</protein>
<dbReference type="Pfam" id="PF01875">
    <property type="entry name" value="Memo"/>
    <property type="match status" value="1"/>
</dbReference>
<comment type="caution">
    <text evidence="3">The sequence shown here is derived from an EMBL/GenBank/DDBJ whole genome shotgun (WGS) entry which is preliminary data.</text>
</comment>
<dbReference type="EMBL" id="SDKK01000007">
    <property type="protein sequence ID" value="TYC59607.1"/>
    <property type="molecule type" value="Genomic_DNA"/>
</dbReference>
<dbReference type="CDD" id="cd07361">
    <property type="entry name" value="MEMO_like"/>
    <property type="match status" value="1"/>
</dbReference>
<reference evidence="3 4" key="1">
    <citation type="submission" date="2019-01" db="EMBL/GenBank/DDBJ databases">
        <title>Zoogloea oleivorans genome sequencing and assembly.</title>
        <authorList>
            <person name="Tancsics A."/>
            <person name="Farkas M."/>
            <person name="Kriszt B."/>
            <person name="Maroti G."/>
            <person name="Horvath B."/>
        </authorList>
    </citation>
    <scope>NUCLEOTIDE SEQUENCE [LARGE SCALE GENOMIC DNA]</scope>
    <source>
        <strain evidence="3 4">Buc</strain>
    </source>
</reference>
<dbReference type="Proteomes" id="UP000389128">
    <property type="component" value="Unassembled WGS sequence"/>
</dbReference>
<gene>
    <name evidence="3" type="primary">amrB</name>
    <name evidence="3" type="ORF">ETQ85_08540</name>
</gene>